<evidence type="ECO:0000313" key="1">
    <source>
        <dbReference type="EMBL" id="MBY0753950.1"/>
    </source>
</evidence>
<dbReference type="PANTHER" id="PTHR10000">
    <property type="entry name" value="PHOSPHOSERINE PHOSPHATASE"/>
    <property type="match status" value="1"/>
</dbReference>
<dbReference type="InterPro" id="IPR036412">
    <property type="entry name" value="HAD-like_sf"/>
</dbReference>
<sequence length="276" mass="30580">MAIKLICIDMDGTLLDNDHNVSDENKQALIEAIDKGIVIAITTGRLFTSAKHYSDLLGINAPIISSNGAYIREKDSSKVIYENALSLDECLEIYDISKKYSFETYFNTHNTAISSTEFKEDHAYAVTNKLLKDEDKIKFKVAHDLTDILKELEGDVLKSISINRDSEDDTELLEAKNEFINLNKYEVVSSGLHNFEVMKKGTSKGSAVKQLAKILGITKDKIMCIGDSENDLSMIRFAGTGVCMGNGLDILKEEADYITDTNVNSGVAKAIRKFAL</sequence>
<dbReference type="NCBIfam" id="TIGR01484">
    <property type="entry name" value="HAD-SF-IIB"/>
    <property type="match status" value="1"/>
</dbReference>
<organism evidence="1 2">
    <name type="scientific">Clostridium sardiniense</name>
    <name type="common">Clostridium absonum</name>
    <dbReference type="NCBI Taxonomy" id="29369"/>
    <lineage>
        <taxon>Bacteria</taxon>
        <taxon>Bacillati</taxon>
        <taxon>Bacillota</taxon>
        <taxon>Clostridia</taxon>
        <taxon>Eubacteriales</taxon>
        <taxon>Clostridiaceae</taxon>
        <taxon>Clostridium</taxon>
    </lineage>
</organism>
<dbReference type="Proteomes" id="UP001299068">
    <property type="component" value="Unassembled WGS sequence"/>
</dbReference>
<reference evidence="1 2" key="1">
    <citation type="journal article" date="2021" name="Cell Host Microbe">
        <title>in vivo commensal control of Clostridioides difficile virulence.</title>
        <authorList>
            <person name="Girinathan B.P."/>
            <person name="Dibenedetto N."/>
            <person name="Worley J.N."/>
            <person name="Peltier J."/>
            <person name="Arrieta-Ortiz M.L."/>
            <person name="Rupa Christinal Immanuel S."/>
            <person name="Lavin R."/>
            <person name="Delaney M.L."/>
            <person name="Cummins C."/>
            <person name="Hoffmann M."/>
            <person name="Luo Y."/>
            <person name="Gonzalez-Escalona N."/>
            <person name="Allard M."/>
            <person name="Onderdonk A.B."/>
            <person name="Gerber G.K."/>
            <person name="Sonenshein A.L."/>
            <person name="Baliga N."/>
            <person name="Dupuy B."/>
            <person name="Bry L."/>
        </authorList>
    </citation>
    <scope>NUCLEOTIDE SEQUENCE [LARGE SCALE GENOMIC DNA]</scope>
    <source>
        <strain evidence="1 2">DSM 599</strain>
    </source>
</reference>
<dbReference type="CDD" id="cd07516">
    <property type="entry name" value="HAD_Pase"/>
    <property type="match status" value="1"/>
</dbReference>
<gene>
    <name evidence="1" type="ORF">K5V21_00640</name>
</gene>
<dbReference type="Gene3D" id="3.40.50.1000">
    <property type="entry name" value="HAD superfamily/HAD-like"/>
    <property type="match status" value="1"/>
</dbReference>
<dbReference type="EMBL" id="JAIKTU010000001">
    <property type="protein sequence ID" value="MBY0753950.1"/>
    <property type="molecule type" value="Genomic_DNA"/>
</dbReference>
<protein>
    <submittedName>
        <fullName evidence="1">Cof-type HAD-IIB family hydrolase</fullName>
    </submittedName>
</protein>
<keyword evidence="1" id="KW-0378">Hydrolase</keyword>
<dbReference type="Gene3D" id="3.30.1240.10">
    <property type="match status" value="1"/>
</dbReference>
<evidence type="ECO:0000313" key="2">
    <source>
        <dbReference type="Proteomes" id="UP001299068"/>
    </source>
</evidence>
<name>A0ABS7KT67_CLOSR</name>
<dbReference type="SFLD" id="SFLDS00003">
    <property type="entry name" value="Haloacid_Dehalogenase"/>
    <property type="match status" value="1"/>
</dbReference>
<comment type="caution">
    <text evidence="1">The sequence shown here is derived from an EMBL/GenBank/DDBJ whole genome shotgun (WGS) entry which is preliminary data.</text>
</comment>
<keyword evidence="2" id="KW-1185">Reference proteome</keyword>
<dbReference type="SFLD" id="SFLDG01144">
    <property type="entry name" value="C2.B.4:_PGP_Like"/>
    <property type="match status" value="1"/>
</dbReference>
<dbReference type="PROSITE" id="PS01229">
    <property type="entry name" value="COF_2"/>
    <property type="match status" value="1"/>
</dbReference>
<dbReference type="Pfam" id="PF08282">
    <property type="entry name" value="Hydrolase_3"/>
    <property type="match status" value="1"/>
</dbReference>
<dbReference type="InterPro" id="IPR023214">
    <property type="entry name" value="HAD_sf"/>
</dbReference>
<dbReference type="InterPro" id="IPR000150">
    <property type="entry name" value="Cof"/>
</dbReference>
<dbReference type="GO" id="GO:0016787">
    <property type="term" value="F:hydrolase activity"/>
    <property type="evidence" value="ECO:0007669"/>
    <property type="project" value="UniProtKB-KW"/>
</dbReference>
<dbReference type="SFLD" id="SFLDG01140">
    <property type="entry name" value="C2.B:_Phosphomannomutase_and_P"/>
    <property type="match status" value="1"/>
</dbReference>
<accession>A0ABS7KT67</accession>
<dbReference type="PANTHER" id="PTHR10000:SF8">
    <property type="entry name" value="HAD SUPERFAMILY HYDROLASE-LIKE, TYPE 3"/>
    <property type="match status" value="1"/>
</dbReference>
<dbReference type="RefSeq" id="WP_221858305.1">
    <property type="nucleotide sequence ID" value="NZ_JAIKTU010000001.1"/>
</dbReference>
<dbReference type="NCBIfam" id="TIGR00099">
    <property type="entry name" value="Cof-subfamily"/>
    <property type="match status" value="1"/>
</dbReference>
<dbReference type="InterPro" id="IPR006379">
    <property type="entry name" value="HAD-SF_hydro_IIB"/>
</dbReference>
<proteinExistence type="predicted"/>
<dbReference type="SUPFAM" id="SSF56784">
    <property type="entry name" value="HAD-like"/>
    <property type="match status" value="1"/>
</dbReference>